<dbReference type="Proteomes" id="UP000324222">
    <property type="component" value="Unassembled WGS sequence"/>
</dbReference>
<protein>
    <submittedName>
        <fullName evidence="2">Uncharacterized protein</fullName>
    </submittedName>
</protein>
<dbReference type="AlphaFoldDB" id="A0A5B7JFS4"/>
<keyword evidence="1" id="KW-0472">Membrane</keyword>
<gene>
    <name evidence="2" type="ORF">E2C01_090204</name>
</gene>
<dbReference type="EMBL" id="VSRR010100687">
    <property type="protein sequence ID" value="MPC95012.1"/>
    <property type="molecule type" value="Genomic_DNA"/>
</dbReference>
<name>A0A5B7JFS4_PORTR</name>
<evidence type="ECO:0000313" key="3">
    <source>
        <dbReference type="Proteomes" id="UP000324222"/>
    </source>
</evidence>
<comment type="caution">
    <text evidence="2">The sequence shown here is derived from an EMBL/GenBank/DDBJ whole genome shotgun (WGS) entry which is preliminary data.</text>
</comment>
<accession>A0A5B7JFS4</accession>
<evidence type="ECO:0000256" key="1">
    <source>
        <dbReference type="SAM" id="Phobius"/>
    </source>
</evidence>
<keyword evidence="3" id="KW-1185">Reference proteome</keyword>
<keyword evidence="1" id="KW-0812">Transmembrane</keyword>
<proteinExistence type="predicted"/>
<reference evidence="2 3" key="1">
    <citation type="submission" date="2019-05" db="EMBL/GenBank/DDBJ databases">
        <title>Another draft genome of Portunus trituberculatus and its Hox gene families provides insights of decapod evolution.</title>
        <authorList>
            <person name="Jeong J.-H."/>
            <person name="Song I."/>
            <person name="Kim S."/>
            <person name="Choi T."/>
            <person name="Kim D."/>
            <person name="Ryu S."/>
            <person name="Kim W."/>
        </authorList>
    </citation>
    <scope>NUCLEOTIDE SEQUENCE [LARGE SCALE GENOMIC DNA]</scope>
    <source>
        <tissue evidence="2">Muscle</tissue>
    </source>
</reference>
<feature type="transmembrane region" description="Helical" evidence="1">
    <location>
        <begin position="20"/>
        <end position="45"/>
    </location>
</feature>
<organism evidence="2 3">
    <name type="scientific">Portunus trituberculatus</name>
    <name type="common">Swimming crab</name>
    <name type="synonym">Neptunus trituberculatus</name>
    <dbReference type="NCBI Taxonomy" id="210409"/>
    <lineage>
        <taxon>Eukaryota</taxon>
        <taxon>Metazoa</taxon>
        <taxon>Ecdysozoa</taxon>
        <taxon>Arthropoda</taxon>
        <taxon>Crustacea</taxon>
        <taxon>Multicrustacea</taxon>
        <taxon>Malacostraca</taxon>
        <taxon>Eumalacostraca</taxon>
        <taxon>Eucarida</taxon>
        <taxon>Decapoda</taxon>
        <taxon>Pleocyemata</taxon>
        <taxon>Brachyura</taxon>
        <taxon>Eubrachyura</taxon>
        <taxon>Portunoidea</taxon>
        <taxon>Portunidae</taxon>
        <taxon>Portuninae</taxon>
        <taxon>Portunus</taxon>
    </lineage>
</organism>
<sequence>MPCAFLTPRLAVSSPSLFPIIIFVIIIIIIIITTTLSLLSLARVLNINLSATEQRARQNICNSYVTKPAVITSLKDCH</sequence>
<keyword evidence="1" id="KW-1133">Transmembrane helix</keyword>
<evidence type="ECO:0000313" key="2">
    <source>
        <dbReference type="EMBL" id="MPC95012.1"/>
    </source>
</evidence>